<evidence type="ECO:0000313" key="2">
    <source>
        <dbReference type="EMBL" id="GFN77896.1"/>
    </source>
</evidence>
<feature type="region of interest" description="Disordered" evidence="1">
    <location>
        <begin position="40"/>
        <end position="72"/>
    </location>
</feature>
<feature type="region of interest" description="Disordered" evidence="1">
    <location>
        <begin position="1"/>
        <end position="24"/>
    </location>
</feature>
<keyword evidence="3" id="KW-1185">Reference proteome</keyword>
<name>A0AAV3Y574_9GAST</name>
<accession>A0AAV3Y574</accession>
<evidence type="ECO:0000313" key="3">
    <source>
        <dbReference type="Proteomes" id="UP000735302"/>
    </source>
</evidence>
<dbReference type="AlphaFoldDB" id="A0AAV3Y574"/>
<dbReference type="Proteomes" id="UP000735302">
    <property type="component" value="Unassembled WGS sequence"/>
</dbReference>
<feature type="compositionally biased region" description="Polar residues" evidence="1">
    <location>
        <begin position="60"/>
        <end position="72"/>
    </location>
</feature>
<proteinExistence type="predicted"/>
<sequence length="72" mass="8426">MNDTILAESRTRSKPLDRQKPQTAALDRCRCSALERLYPRKTLESTRRPPETLWNLPRGRQTTSESVWRSPD</sequence>
<comment type="caution">
    <text evidence="2">The sequence shown here is derived from an EMBL/GenBank/DDBJ whole genome shotgun (WGS) entry which is preliminary data.</text>
</comment>
<reference evidence="2 3" key="1">
    <citation type="journal article" date="2021" name="Elife">
        <title>Chloroplast acquisition without the gene transfer in kleptoplastic sea slugs, Plakobranchus ocellatus.</title>
        <authorList>
            <person name="Maeda T."/>
            <person name="Takahashi S."/>
            <person name="Yoshida T."/>
            <person name="Shimamura S."/>
            <person name="Takaki Y."/>
            <person name="Nagai Y."/>
            <person name="Toyoda A."/>
            <person name="Suzuki Y."/>
            <person name="Arimoto A."/>
            <person name="Ishii H."/>
            <person name="Satoh N."/>
            <person name="Nishiyama T."/>
            <person name="Hasebe M."/>
            <person name="Maruyama T."/>
            <person name="Minagawa J."/>
            <person name="Obokata J."/>
            <person name="Shigenobu S."/>
        </authorList>
    </citation>
    <scope>NUCLEOTIDE SEQUENCE [LARGE SCALE GENOMIC DNA]</scope>
</reference>
<feature type="compositionally biased region" description="Basic and acidic residues" evidence="1">
    <location>
        <begin position="9"/>
        <end position="20"/>
    </location>
</feature>
<protein>
    <submittedName>
        <fullName evidence="2">Uncharacterized protein</fullName>
    </submittedName>
</protein>
<evidence type="ECO:0000256" key="1">
    <source>
        <dbReference type="SAM" id="MobiDB-lite"/>
    </source>
</evidence>
<gene>
    <name evidence="2" type="ORF">PoB_000440200</name>
</gene>
<dbReference type="EMBL" id="BLXT01000512">
    <property type="protein sequence ID" value="GFN77896.1"/>
    <property type="molecule type" value="Genomic_DNA"/>
</dbReference>
<organism evidence="2 3">
    <name type="scientific">Plakobranchus ocellatus</name>
    <dbReference type="NCBI Taxonomy" id="259542"/>
    <lineage>
        <taxon>Eukaryota</taxon>
        <taxon>Metazoa</taxon>
        <taxon>Spiralia</taxon>
        <taxon>Lophotrochozoa</taxon>
        <taxon>Mollusca</taxon>
        <taxon>Gastropoda</taxon>
        <taxon>Heterobranchia</taxon>
        <taxon>Euthyneura</taxon>
        <taxon>Panpulmonata</taxon>
        <taxon>Sacoglossa</taxon>
        <taxon>Placobranchoidea</taxon>
        <taxon>Plakobranchidae</taxon>
        <taxon>Plakobranchus</taxon>
    </lineage>
</organism>
<feature type="compositionally biased region" description="Basic and acidic residues" evidence="1">
    <location>
        <begin position="40"/>
        <end position="50"/>
    </location>
</feature>